<gene>
    <name evidence="2" type="ORF">OS493_016659</name>
</gene>
<sequence length="121" mass="14200">MTIASMEARIRLMKSNKEQITELQADVWEYKTNQYKICYMKTAKKLDETKEELQSTTQRLKKTTARKHQTRQDYQGRQGNKGRNESNRPHTAARERTSSIQVGQWINRKIQKGQAILQSPC</sequence>
<evidence type="ECO:0000313" key="2">
    <source>
        <dbReference type="EMBL" id="KAJ7379422.1"/>
    </source>
</evidence>
<comment type="caution">
    <text evidence="2">The sequence shown here is derived from an EMBL/GenBank/DDBJ whole genome shotgun (WGS) entry which is preliminary data.</text>
</comment>
<dbReference type="AlphaFoldDB" id="A0A9X0CXC0"/>
<feature type="compositionally biased region" description="Basic residues" evidence="1">
    <location>
        <begin position="59"/>
        <end position="69"/>
    </location>
</feature>
<organism evidence="2 3">
    <name type="scientific">Desmophyllum pertusum</name>
    <dbReference type="NCBI Taxonomy" id="174260"/>
    <lineage>
        <taxon>Eukaryota</taxon>
        <taxon>Metazoa</taxon>
        <taxon>Cnidaria</taxon>
        <taxon>Anthozoa</taxon>
        <taxon>Hexacorallia</taxon>
        <taxon>Scleractinia</taxon>
        <taxon>Caryophylliina</taxon>
        <taxon>Caryophylliidae</taxon>
        <taxon>Desmophyllum</taxon>
    </lineage>
</organism>
<proteinExistence type="predicted"/>
<feature type="compositionally biased region" description="Basic and acidic residues" evidence="1">
    <location>
        <begin position="82"/>
        <end position="97"/>
    </location>
</feature>
<accession>A0A9X0CXC0</accession>
<keyword evidence="3" id="KW-1185">Reference proteome</keyword>
<dbReference type="EMBL" id="MU826358">
    <property type="protein sequence ID" value="KAJ7379422.1"/>
    <property type="molecule type" value="Genomic_DNA"/>
</dbReference>
<evidence type="ECO:0000313" key="3">
    <source>
        <dbReference type="Proteomes" id="UP001163046"/>
    </source>
</evidence>
<evidence type="ECO:0000256" key="1">
    <source>
        <dbReference type="SAM" id="MobiDB-lite"/>
    </source>
</evidence>
<reference evidence="2" key="1">
    <citation type="submission" date="2023-01" db="EMBL/GenBank/DDBJ databases">
        <title>Genome assembly of the deep-sea coral Lophelia pertusa.</title>
        <authorList>
            <person name="Herrera S."/>
            <person name="Cordes E."/>
        </authorList>
    </citation>
    <scope>NUCLEOTIDE SEQUENCE</scope>
    <source>
        <strain evidence="2">USNM1676648</strain>
        <tissue evidence="2">Polyp</tissue>
    </source>
</reference>
<feature type="region of interest" description="Disordered" evidence="1">
    <location>
        <begin position="48"/>
        <end position="104"/>
    </location>
</feature>
<dbReference type="Proteomes" id="UP001163046">
    <property type="component" value="Unassembled WGS sequence"/>
</dbReference>
<protein>
    <submittedName>
        <fullName evidence="2">Uncharacterized protein</fullName>
    </submittedName>
</protein>
<name>A0A9X0CXC0_9CNID</name>